<evidence type="ECO:0000256" key="1">
    <source>
        <dbReference type="ARBA" id="ARBA00010886"/>
    </source>
</evidence>
<evidence type="ECO:0000256" key="5">
    <source>
        <dbReference type="ARBA" id="ARBA00022679"/>
    </source>
</evidence>
<keyword evidence="6" id="KW-0547">Nucleotide-binding</keyword>
<evidence type="ECO:0000256" key="2">
    <source>
        <dbReference type="ARBA" id="ARBA00011245"/>
    </source>
</evidence>
<feature type="region of interest" description="Disordered" evidence="11">
    <location>
        <begin position="307"/>
        <end position="330"/>
    </location>
</feature>
<dbReference type="InterPro" id="IPR000719">
    <property type="entry name" value="Prot_kinase_dom"/>
</dbReference>
<dbReference type="PANTHER" id="PTHR44899">
    <property type="entry name" value="CAMK FAMILY PROTEIN KINASE"/>
    <property type="match status" value="1"/>
</dbReference>
<accession>A0AAD1UC72</accession>
<comment type="subunit">
    <text evidence="2">Monomer.</text>
</comment>
<keyword evidence="5" id="KW-0808">Transferase</keyword>
<dbReference type="GO" id="GO:0005524">
    <property type="term" value="F:ATP binding"/>
    <property type="evidence" value="ECO:0007669"/>
    <property type="project" value="UniProtKB-KW"/>
</dbReference>
<comment type="caution">
    <text evidence="13">The sequence shown here is derived from an EMBL/GenBank/DDBJ whole genome shotgun (WGS) entry which is preliminary data.</text>
</comment>
<evidence type="ECO:0000313" key="14">
    <source>
        <dbReference type="Proteomes" id="UP001295684"/>
    </source>
</evidence>
<dbReference type="PROSITE" id="PS50011">
    <property type="entry name" value="PROTEIN_KINASE_DOM"/>
    <property type="match status" value="1"/>
</dbReference>
<evidence type="ECO:0000256" key="7">
    <source>
        <dbReference type="ARBA" id="ARBA00022777"/>
    </source>
</evidence>
<dbReference type="Gene3D" id="3.30.200.20">
    <property type="entry name" value="Phosphorylase Kinase, domain 1"/>
    <property type="match status" value="1"/>
</dbReference>
<dbReference type="Gene3D" id="1.10.510.10">
    <property type="entry name" value="Transferase(Phosphotransferase) domain 1"/>
    <property type="match status" value="1"/>
</dbReference>
<dbReference type="SMART" id="SM00220">
    <property type="entry name" value="S_TKc"/>
    <property type="match status" value="1"/>
</dbReference>
<dbReference type="InterPro" id="IPR008271">
    <property type="entry name" value="Ser/Thr_kinase_AS"/>
</dbReference>
<evidence type="ECO:0000313" key="13">
    <source>
        <dbReference type="EMBL" id="CAI2366501.1"/>
    </source>
</evidence>
<feature type="region of interest" description="Disordered" evidence="11">
    <location>
        <begin position="444"/>
        <end position="473"/>
    </location>
</feature>
<feature type="compositionally biased region" description="Basic and acidic residues" evidence="11">
    <location>
        <begin position="377"/>
        <end position="390"/>
    </location>
</feature>
<dbReference type="EMBL" id="CAMPGE010007585">
    <property type="protein sequence ID" value="CAI2366501.1"/>
    <property type="molecule type" value="Genomic_DNA"/>
</dbReference>
<dbReference type="FunFam" id="3.30.200.20:FF:000097">
    <property type="entry name" value="Probable serine/threonine-protein kinase nek1"/>
    <property type="match status" value="1"/>
</dbReference>
<keyword evidence="8" id="KW-0067">ATP-binding</keyword>
<protein>
    <recommendedName>
        <fullName evidence="3">non-specific serine/threonine protein kinase</fullName>
        <ecNumber evidence="3">2.7.11.1</ecNumber>
    </recommendedName>
</protein>
<evidence type="ECO:0000256" key="9">
    <source>
        <dbReference type="ARBA" id="ARBA00047899"/>
    </source>
</evidence>
<dbReference type="CDD" id="cd08217">
    <property type="entry name" value="STKc_Nek2"/>
    <property type="match status" value="1"/>
</dbReference>
<comment type="catalytic activity">
    <reaction evidence="9">
        <text>L-threonyl-[protein] + ATP = O-phospho-L-threonyl-[protein] + ADP + H(+)</text>
        <dbReference type="Rhea" id="RHEA:46608"/>
        <dbReference type="Rhea" id="RHEA-COMP:11060"/>
        <dbReference type="Rhea" id="RHEA-COMP:11605"/>
        <dbReference type="ChEBI" id="CHEBI:15378"/>
        <dbReference type="ChEBI" id="CHEBI:30013"/>
        <dbReference type="ChEBI" id="CHEBI:30616"/>
        <dbReference type="ChEBI" id="CHEBI:61977"/>
        <dbReference type="ChEBI" id="CHEBI:456216"/>
        <dbReference type="EC" id="2.7.11.1"/>
    </reaction>
</comment>
<dbReference type="InterPro" id="IPR011009">
    <property type="entry name" value="Kinase-like_dom_sf"/>
</dbReference>
<evidence type="ECO:0000256" key="11">
    <source>
        <dbReference type="SAM" id="MobiDB-lite"/>
    </source>
</evidence>
<dbReference type="PANTHER" id="PTHR44899:SF10">
    <property type="entry name" value="NIMA-RELATED KINASE 2"/>
    <property type="match status" value="1"/>
</dbReference>
<evidence type="ECO:0000259" key="12">
    <source>
        <dbReference type="PROSITE" id="PS50011"/>
    </source>
</evidence>
<sequence length="473" mass="55118">MDAYEKLEEIGSGSFGSVSKIRRKSDGKILCWKELNYGRMKDKEKQQIVAEVNILRELKHQNIVKYYDRIIDKSKAKIYIVMEYCENGDMAKLIKNCKRNKDYVGEKIVWKILSQIAYALYNCHNRKGGKILHRDIKPGNVFLDKNNNVKIGDFGLSRVMGVDSMYAVTRVGTPYYMSPEQINAKKYNDKSDIWSLGCVIYEIAALRPPFRATNQMALALKIKEGKVDDLPKQYSPALQEIIMCMLQRDPDKRPSIDDIIQNPQVTVCLREKKIKEEYTMMKRREEEMSKKEEELKNRESELDRIEEKLNRRDEEQNRREEELKQKASKLEELEHNLLSLRTSMESAQMNMQMNTSSSRNNISTISSNLSALKNSARKSDFARYSRDRSFTKASTASSKKKPPTIRKSFRENSVGSKLRYQLNKENVMPNKAFPTKYNLSGYIKYKDRKSSRNRETSSSHTEFRPPLSSYTKQ</sequence>
<keyword evidence="4" id="KW-0723">Serine/threonine-protein kinase</keyword>
<dbReference type="Proteomes" id="UP001295684">
    <property type="component" value="Unassembled WGS sequence"/>
</dbReference>
<feature type="compositionally biased region" description="Basic and acidic residues" evidence="11">
    <location>
        <begin position="444"/>
        <end position="463"/>
    </location>
</feature>
<dbReference type="SUPFAM" id="SSF56112">
    <property type="entry name" value="Protein kinase-like (PK-like)"/>
    <property type="match status" value="1"/>
</dbReference>
<feature type="domain" description="Protein kinase" evidence="12">
    <location>
        <begin position="4"/>
        <end position="265"/>
    </location>
</feature>
<feature type="region of interest" description="Disordered" evidence="11">
    <location>
        <begin position="374"/>
        <end position="412"/>
    </location>
</feature>
<reference evidence="13" key="1">
    <citation type="submission" date="2023-07" db="EMBL/GenBank/DDBJ databases">
        <authorList>
            <consortium name="AG Swart"/>
            <person name="Singh M."/>
            <person name="Singh A."/>
            <person name="Seah K."/>
            <person name="Emmerich C."/>
        </authorList>
    </citation>
    <scope>NUCLEOTIDE SEQUENCE</scope>
    <source>
        <strain evidence="13">DP1</strain>
    </source>
</reference>
<evidence type="ECO:0000256" key="6">
    <source>
        <dbReference type="ARBA" id="ARBA00022741"/>
    </source>
</evidence>
<comment type="catalytic activity">
    <reaction evidence="10">
        <text>L-seryl-[protein] + ATP = O-phospho-L-seryl-[protein] + ADP + H(+)</text>
        <dbReference type="Rhea" id="RHEA:17989"/>
        <dbReference type="Rhea" id="RHEA-COMP:9863"/>
        <dbReference type="Rhea" id="RHEA-COMP:11604"/>
        <dbReference type="ChEBI" id="CHEBI:15378"/>
        <dbReference type="ChEBI" id="CHEBI:29999"/>
        <dbReference type="ChEBI" id="CHEBI:30616"/>
        <dbReference type="ChEBI" id="CHEBI:83421"/>
        <dbReference type="ChEBI" id="CHEBI:456216"/>
        <dbReference type="EC" id="2.7.11.1"/>
    </reaction>
</comment>
<dbReference type="GO" id="GO:0004674">
    <property type="term" value="F:protein serine/threonine kinase activity"/>
    <property type="evidence" value="ECO:0007669"/>
    <property type="project" value="UniProtKB-KW"/>
</dbReference>
<gene>
    <name evidence="13" type="ORF">ECRASSUSDP1_LOCUS7774</name>
</gene>
<dbReference type="FunFam" id="1.10.510.10:FF:000571">
    <property type="entry name" value="Maternal embryonic leucine zipper kinase"/>
    <property type="match status" value="1"/>
</dbReference>
<keyword evidence="14" id="KW-1185">Reference proteome</keyword>
<evidence type="ECO:0000256" key="10">
    <source>
        <dbReference type="ARBA" id="ARBA00048679"/>
    </source>
</evidence>
<dbReference type="AlphaFoldDB" id="A0AAD1UC72"/>
<dbReference type="PROSITE" id="PS00108">
    <property type="entry name" value="PROTEIN_KINASE_ST"/>
    <property type="match status" value="1"/>
</dbReference>
<organism evidence="13 14">
    <name type="scientific">Euplotes crassus</name>
    <dbReference type="NCBI Taxonomy" id="5936"/>
    <lineage>
        <taxon>Eukaryota</taxon>
        <taxon>Sar</taxon>
        <taxon>Alveolata</taxon>
        <taxon>Ciliophora</taxon>
        <taxon>Intramacronucleata</taxon>
        <taxon>Spirotrichea</taxon>
        <taxon>Hypotrichia</taxon>
        <taxon>Euplotida</taxon>
        <taxon>Euplotidae</taxon>
        <taxon>Moneuplotes</taxon>
    </lineage>
</organism>
<evidence type="ECO:0000256" key="8">
    <source>
        <dbReference type="ARBA" id="ARBA00022840"/>
    </source>
</evidence>
<dbReference type="InterPro" id="IPR051131">
    <property type="entry name" value="NEK_Ser/Thr_kinase_NIMA"/>
</dbReference>
<dbReference type="EC" id="2.7.11.1" evidence="3"/>
<comment type="similarity">
    <text evidence="1">Belongs to the protein kinase superfamily. NEK Ser/Thr protein kinase family. NIMA subfamily.</text>
</comment>
<dbReference type="Pfam" id="PF00069">
    <property type="entry name" value="Pkinase"/>
    <property type="match status" value="1"/>
</dbReference>
<evidence type="ECO:0000256" key="4">
    <source>
        <dbReference type="ARBA" id="ARBA00022527"/>
    </source>
</evidence>
<name>A0AAD1UC72_EUPCR</name>
<keyword evidence="7" id="KW-0418">Kinase</keyword>
<proteinExistence type="inferred from homology"/>
<evidence type="ECO:0000256" key="3">
    <source>
        <dbReference type="ARBA" id="ARBA00012513"/>
    </source>
</evidence>